<evidence type="ECO:0000256" key="12">
    <source>
        <dbReference type="SAM" id="Coils"/>
    </source>
</evidence>
<dbReference type="PANTHER" id="PTHR13822">
    <property type="entry name" value="ATP SYNTHASE DELTA/EPSILON CHAIN"/>
    <property type="match status" value="1"/>
</dbReference>
<keyword evidence="6 10" id="KW-0406">Ion transport</keyword>
<dbReference type="GO" id="GO:0045259">
    <property type="term" value="C:proton-transporting ATP synthase complex"/>
    <property type="evidence" value="ECO:0007669"/>
    <property type="project" value="UniProtKB-KW"/>
</dbReference>
<evidence type="ECO:0000313" key="15">
    <source>
        <dbReference type="Proteomes" id="UP001214043"/>
    </source>
</evidence>
<sequence>MADKLHFNLVSPEKELMSADVDQVDIPGTEGWIGVLPNHSPLMTTLAPGMVRVKTGSDEQRIFVRGGFAEISPAGLTVLAEEAMKAEDLDAAAIAQKVKNAEEDLADADTDEKKLNAQQSLDRLKELQAAL</sequence>
<evidence type="ECO:0000256" key="1">
    <source>
        <dbReference type="ARBA" id="ARBA00003543"/>
    </source>
</evidence>
<dbReference type="Gene3D" id="2.60.15.10">
    <property type="entry name" value="F0F1 ATP synthase delta/epsilon subunit, N-terminal"/>
    <property type="match status" value="1"/>
</dbReference>
<feature type="domain" description="ATP synthase F1 complex delta/epsilon subunit N-terminal" evidence="13">
    <location>
        <begin position="5"/>
        <end position="83"/>
    </location>
</feature>
<evidence type="ECO:0000313" key="14">
    <source>
        <dbReference type="EMBL" id="WDI32868.1"/>
    </source>
</evidence>
<evidence type="ECO:0000256" key="4">
    <source>
        <dbReference type="ARBA" id="ARBA00022448"/>
    </source>
</evidence>
<comment type="similarity">
    <text evidence="3 10 11">Belongs to the ATPase epsilon chain family.</text>
</comment>
<name>A0AAE9ZH00_9PROT</name>
<dbReference type="AlphaFoldDB" id="A0AAE9ZH00"/>
<dbReference type="SUPFAM" id="SSF51344">
    <property type="entry name" value="Epsilon subunit of F1F0-ATP synthase N-terminal domain"/>
    <property type="match status" value="1"/>
</dbReference>
<dbReference type="KEGG" id="hfl:PUV54_06615"/>
<evidence type="ECO:0000256" key="2">
    <source>
        <dbReference type="ARBA" id="ARBA00004184"/>
    </source>
</evidence>
<evidence type="ECO:0000256" key="7">
    <source>
        <dbReference type="ARBA" id="ARBA00023136"/>
    </source>
</evidence>
<evidence type="ECO:0000256" key="8">
    <source>
        <dbReference type="ARBA" id="ARBA00023196"/>
    </source>
</evidence>
<keyword evidence="4 10" id="KW-0813">Transport</keyword>
<keyword evidence="8 10" id="KW-0139">CF(1)</keyword>
<keyword evidence="5 10" id="KW-0375">Hydrogen ion transport</keyword>
<comment type="subunit">
    <text evidence="10 11">F-type ATPases have 2 components, CF(1) - the catalytic core - and CF(0) - the membrane proton channel. CF(1) has five subunits: alpha(3), beta(3), gamma(1), delta(1), epsilon(1). CF(0) has three main subunits: a, b and c.</text>
</comment>
<keyword evidence="9 10" id="KW-0066">ATP synthesis</keyword>
<proteinExistence type="inferred from homology"/>
<evidence type="ECO:0000256" key="3">
    <source>
        <dbReference type="ARBA" id="ARBA00005712"/>
    </source>
</evidence>
<evidence type="ECO:0000256" key="9">
    <source>
        <dbReference type="ARBA" id="ARBA00023310"/>
    </source>
</evidence>
<dbReference type="GO" id="GO:0005886">
    <property type="term" value="C:plasma membrane"/>
    <property type="evidence" value="ECO:0007669"/>
    <property type="project" value="UniProtKB-SubCell"/>
</dbReference>
<dbReference type="EMBL" id="CP118166">
    <property type="protein sequence ID" value="WDI32868.1"/>
    <property type="molecule type" value="Genomic_DNA"/>
</dbReference>
<reference evidence="14" key="1">
    <citation type="submission" date="2023-02" db="EMBL/GenBank/DDBJ databases">
        <title>Genome sequence of Hyphococcus flavus.</title>
        <authorList>
            <person name="Rong J.-C."/>
            <person name="Zhao Q."/>
            <person name="Yi M."/>
            <person name="Wu J.-Y."/>
        </authorList>
    </citation>
    <scope>NUCLEOTIDE SEQUENCE</scope>
    <source>
        <strain evidence="14">MCCC 1K03223</strain>
    </source>
</reference>
<accession>A0AAE9ZH00</accession>
<evidence type="ECO:0000256" key="6">
    <source>
        <dbReference type="ARBA" id="ARBA00023065"/>
    </source>
</evidence>
<keyword evidence="12" id="KW-0175">Coiled coil</keyword>
<keyword evidence="15" id="KW-1185">Reference proteome</keyword>
<evidence type="ECO:0000256" key="5">
    <source>
        <dbReference type="ARBA" id="ARBA00022781"/>
    </source>
</evidence>
<evidence type="ECO:0000256" key="10">
    <source>
        <dbReference type="HAMAP-Rule" id="MF_00530"/>
    </source>
</evidence>
<keyword evidence="10" id="KW-1003">Cell membrane</keyword>
<dbReference type="HAMAP" id="MF_00530">
    <property type="entry name" value="ATP_synth_epsil_bac"/>
    <property type="match status" value="1"/>
</dbReference>
<evidence type="ECO:0000256" key="11">
    <source>
        <dbReference type="RuleBase" id="RU003656"/>
    </source>
</evidence>
<dbReference type="PANTHER" id="PTHR13822:SF10">
    <property type="entry name" value="ATP SYNTHASE EPSILON CHAIN, CHLOROPLASTIC"/>
    <property type="match status" value="1"/>
</dbReference>
<organism evidence="14 15">
    <name type="scientific">Hyphococcus flavus</name>
    <dbReference type="NCBI Taxonomy" id="1866326"/>
    <lineage>
        <taxon>Bacteria</taxon>
        <taxon>Pseudomonadati</taxon>
        <taxon>Pseudomonadota</taxon>
        <taxon>Alphaproteobacteria</taxon>
        <taxon>Parvularculales</taxon>
        <taxon>Parvularculaceae</taxon>
        <taxon>Hyphococcus</taxon>
    </lineage>
</organism>
<feature type="coiled-coil region" evidence="12">
    <location>
        <begin position="91"/>
        <end position="118"/>
    </location>
</feature>
<dbReference type="InterPro" id="IPR001469">
    <property type="entry name" value="ATP_synth_F1_dsu/esu"/>
</dbReference>
<keyword evidence="7 10" id="KW-0472">Membrane</keyword>
<evidence type="ECO:0000259" key="13">
    <source>
        <dbReference type="Pfam" id="PF02823"/>
    </source>
</evidence>
<dbReference type="RefSeq" id="WP_274494819.1">
    <property type="nucleotide sequence ID" value="NZ_CP118166.1"/>
</dbReference>
<dbReference type="GO" id="GO:0005524">
    <property type="term" value="F:ATP binding"/>
    <property type="evidence" value="ECO:0007669"/>
    <property type="project" value="UniProtKB-UniRule"/>
</dbReference>
<dbReference type="InterPro" id="IPR036771">
    <property type="entry name" value="ATPsynth_dsu/esu_N"/>
</dbReference>
<dbReference type="GO" id="GO:0012505">
    <property type="term" value="C:endomembrane system"/>
    <property type="evidence" value="ECO:0007669"/>
    <property type="project" value="UniProtKB-SubCell"/>
</dbReference>
<dbReference type="CDD" id="cd12152">
    <property type="entry name" value="F1-ATPase_delta"/>
    <property type="match status" value="1"/>
</dbReference>
<comment type="subcellular location">
    <subcellularLocation>
        <location evidence="10">Cell membrane</location>
        <topology evidence="10">Peripheral membrane protein</topology>
    </subcellularLocation>
    <subcellularLocation>
        <location evidence="2">Endomembrane system</location>
        <topology evidence="2">Peripheral membrane protein</topology>
    </subcellularLocation>
</comment>
<gene>
    <name evidence="10" type="primary">atpC</name>
    <name evidence="14" type="ORF">PUV54_06615</name>
</gene>
<dbReference type="Proteomes" id="UP001214043">
    <property type="component" value="Chromosome"/>
</dbReference>
<dbReference type="GO" id="GO:0046933">
    <property type="term" value="F:proton-transporting ATP synthase activity, rotational mechanism"/>
    <property type="evidence" value="ECO:0007669"/>
    <property type="project" value="UniProtKB-UniRule"/>
</dbReference>
<dbReference type="NCBIfam" id="TIGR01216">
    <property type="entry name" value="ATP_synt_epsi"/>
    <property type="match status" value="1"/>
</dbReference>
<dbReference type="NCBIfam" id="NF001851">
    <property type="entry name" value="PRK00571.2-4"/>
    <property type="match status" value="1"/>
</dbReference>
<protein>
    <recommendedName>
        <fullName evidence="10">ATP synthase epsilon chain</fullName>
    </recommendedName>
    <alternativeName>
        <fullName evidence="10">ATP synthase F1 sector epsilon subunit</fullName>
    </alternativeName>
    <alternativeName>
        <fullName evidence="10">F-ATPase epsilon subunit</fullName>
    </alternativeName>
</protein>
<dbReference type="NCBIfam" id="NF009983">
    <property type="entry name" value="PRK13449.1"/>
    <property type="match status" value="1"/>
</dbReference>
<comment type="function">
    <text evidence="1 10">Produces ATP from ADP in the presence of a proton gradient across the membrane.</text>
</comment>
<dbReference type="Pfam" id="PF02823">
    <property type="entry name" value="ATP-synt_DE_N"/>
    <property type="match status" value="1"/>
</dbReference>
<dbReference type="InterPro" id="IPR020546">
    <property type="entry name" value="ATP_synth_F1_dsu/esu_N"/>
</dbReference>